<feature type="compositionally biased region" description="Basic and acidic residues" evidence="7">
    <location>
        <begin position="126"/>
        <end position="150"/>
    </location>
</feature>
<feature type="domain" description="TR61B FKBP-like" evidence="9">
    <location>
        <begin position="166"/>
        <end position="220"/>
    </location>
</feature>
<keyword evidence="3" id="KW-0808">Transferase</keyword>
<dbReference type="GO" id="GO:0031515">
    <property type="term" value="C:tRNA (m1A) methyltransferase complex"/>
    <property type="evidence" value="ECO:0007669"/>
    <property type="project" value="InterPro"/>
</dbReference>
<sequence length="481" mass="54047">MAVQMPLNGLLIAHRLVRICASSQAHHRHRHILLRLTQSKKEIRTFATSCMKCNENDKDSSDPPPLKTELTSTQALLSRRRRPLSPLERISHLLPQDALTPEVMQLREQNQQEQNEHASVTESAEEAIHTDSSTHHVSETQLNDEVHPEENMWTPPTLPGESLIGFGELLLGEHRKKGRVEFRKMFQLVKGVRLQSQWGTILHDDIAGQLAGQSMKTSRGSAIFIRRPSLDEYVLYMRRGPAIAYPKDAATMMMMMDITEGDCVLESGSGSGAMSLFLSRAVGSKGSVLSVEIREDHYKRAVLNYNRWRTSWSVRRGEEWPDNVRFHNADLCTASSLLAGRGFNSVALDLINPHLVLPTIIPHLHSGAVCTVYLANITQVIDLLEGVRCLALPLLCERIIEVPVRDWLVAPALQKDGRHCIRKAPVLDEEQKEENATSEEDDEEVTTEGSPAFGSIPYIARPHPQQMCHTAFLVKLRKCVQ</sequence>
<dbReference type="GO" id="GO:0030488">
    <property type="term" value="P:tRNA methylation"/>
    <property type="evidence" value="ECO:0007669"/>
    <property type="project" value="InterPro"/>
</dbReference>
<evidence type="ECO:0000256" key="4">
    <source>
        <dbReference type="ARBA" id="ARBA00022691"/>
    </source>
</evidence>
<evidence type="ECO:0000256" key="2">
    <source>
        <dbReference type="ARBA" id="ARBA00022603"/>
    </source>
</evidence>
<evidence type="ECO:0000256" key="1">
    <source>
        <dbReference type="ARBA" id="ARBA00012796"/>
    </source>
</evidence>
<dbReference type="InterPro" id="IPR049470">
    <property type="entry name" value="TRM61_C"/>
</dbReference>
<evidence type="ECO:0000259" key="8">
    <source>
        <dbReference type="Pfam" id="PF08704"/>
    </source>
</evidence>
<accession>A0AAV1NTE4</accession>
<reference evidence="10 11" key="1">
    <citation type="submission" date="2024-01" db="EMBL/GenBank/DDBJ databases">
        <authorList>
            <person name="Alioto T."/>
            <person name="Alioto T."/>
            <person name="Gomez Garrido J."/>
        </authorList>
    </citation>
    <scope>NUCLEOTIDE SEQUENCE [LARGE SCALE GENOMIC DNA]</scope>
</reference>
<protein>
    <recommendedName>
        <fullName evidence="1">tRNA (adenine(58)-N(1))-methyltransferase</fullName>
        <ecNumber evidence="1">2.1.1.220</ecNumber>
    </recommendedName>
</protein>
<keyword evidence="4" id="KW-0949">S-adenosyl-L-methionine</keyword>
<gene>
    <name evidence="10" type="ORF">FSCOSCO3_A023818</name>
</gene>
<comment type="caution">
    <text evidence="10">The sequence shown here is derived from an EMBL/GenBank/DDBJ whole genome shotgun (WGS) entry which is preliminary data.</text>
</comment>
<dbReference type="SUPFAM" id="SSF53335">
    <property type="entry name" value="S-adenosyl-L-methionine-dependent methyltransferases"/>
    <property type="match status" value="1"/>
</dbReference>
<keyword evidence="11" id="KW-1185">Reference proteome</keyword>
<dbReference type="Proteomes" id="UP001314229">
    <property type="component" value="Unassembled WGS sequence"/>
</dbReference>
<proteinExistence type="predicted"/>
<dbReference type="FunFam" id="3.10.330.20:FF:000003">
    <property type="entry name" value="tRNA (Adenine(58)-N(1))-methyltransferase, mitochondrial isoform X1"/>
    <property type="match status" value="1"/>
</dbReference>
<evidence type="ECO:0000313" key="11">
    <source>
        <dbReference type="Proteomes" id="UP001314229"/>
    </source>
</evidence>
<feature type="compositionally biased region" description="Acidic residues" evidence="7">
    <location>
        <begin position="429"/>
        <end position="446"/>
    </location>
</feature>
<dbReference type="PANTHER" id="PTHR12133:SF1">
    <property type="entry name" value="TRNA (ADENINE(58)-N(1))-METHYLTRANSFERASE, MITOCHONDRIAL"/>
    <property type="match status" value="1"/>
</dbReference>
<dbReference type="Gene3D" id="3.10.330.20">
    <property type="match status" value="1"/>
</dbReference>
<evidence type="ECO:0000256" key="6">
    <source>
        <dbReference type="ARBA" id="ARBA00048481"/>
    </source>
</evidence>
<evidence type="ECO:0000313" key="10">
    <source>
        <dbReference type="EMBL" id="CAK6962084.1"/>
    </source>
</evidence>
<dbReference type="FunFam" id="3.40.50.150:FF:000181">
    <property type="entry name" value="tRNA (Adenine(58)-N(1))-methyltransferase, mitochondrial isoform X4"/>
    <property type="match status" value="1"/>
</dbReference>
<feature type="region of interest" description="Disordered" evidence="7">
    <location>
        <begin position="429"/>
        <end position="449"/>
    </location>
</feature>
<feature type="domain" description="tRNA (adenine(58)-N(1))-methyltransferase catalytic subunit TRM61 C-terminal" evidence="8">
    <location>
        <begin position="242"/>
        <end position="474"/>
    </location>
</feature>
<dbReference type="Pfam" id="PF21985">
    <property type="entry name" value="TR61B_FKBP-like"/>
    <property type="match status" value="1"/>
</dbReference>
<evidence type="ECO:0000256" key="3">
    <source>
        <dbReference type="ARBA" id="ARBA00022679"/>
    </source>
</evidence>
<dbReference type="Pfam" id="PF08704">
    <property type="entry name" value="GCD14"/>
    <property type="match status" value="1"/>
</dbReference>
<evidence type="ECO:0000256" key="7">
    <source>
        <dbReference type="SAM" id="MobiDB-lite"/>
    </source>
</evidence>
<dbReference type="CDD" id="cd02440">
    <property type="entry name" value="AdoMet_MTases"/>
    <property type="match status" value="1"/>
</dbReference>
<dbReference type="InterPro" id="IPR014816">
    <property type="entry name" value="tRNA_MeTrfase_Gcd14"/>
</dbReference>
<evidence type="ECO:0000256" key="5">
    <source>
        <dbReference type="ARBA" id="ARBA00022694"/>
    </source>
</evidence>
<name>A0AAV1NTE4_SCOSC</name>
<organism evidence="10 11">
    <name type="scientific">Scomber scombrus</name>
    <name type="common">Atlantic mackerel</name>
    <name type="synonym">Scomber vernalis</name>
    <dbReference type="NCBI Taxonomy" id="13677"/>
    <lineage>
        <taxon>Eukaryota</taxon>
        <taxon>Metazoa</taxon>
        <taxon>Chordata</taxon>
        <taxon>Craniata</taxon>
        <taxon>Vertebrata</taxon>
        <taxon>Euteleostomi</taxon>
        <taxon>Actinopterygii</taxon>
        <taxon>Neopterygii</taxon>
        <taxon>Teleostei</taxon>
        <taxon>Neoteleostei</taxon>
        <taxon>Acanthomorphata</taxon>
        <taxon>Pelagiaria</taxon>
        <taxon>Scombriformes</taxon>
        <taxon>Scombridae</taxon>
        <taxon>Scomber</taxon>
    </lineage>
</organism>
<dbReference type="Gene3D" id="3.40.50.150">
    <property type="entry name" value="Vaccinia Virus protein VP39"/>
    <property type="match status" value="1"/>
</dbReference>
<feature type="region of interest" description="Disordered" evidence="7">
    <location>
        <begin position="108"/>
        <end position="152"/>
    </location>
</feature>
<dbReference type="EMBL" id="CAWUFR010000055">
    <property type="protein sequence ID" value="CAK6962084.1"/>
    <property type="molecule type" value="Genomic_DNA"/>
</dbReference>
<keyword evidence="5" id="KW-0819">tRNA processing</keyword>
<dbReference type="EC" id="2.1.1.220" evidence="1"/>
<dbReference type="InterPro" id="IPR054151">
    <property type="entry name" value="TR61B_FKBP-like"/>
</dbReference>
<dbReference type="InterPro" id="IPR029063">
    <property type="entry name" value="SAM-dependent_MTases_sf"/>
</dbReference>
<dbReference type="GO" id="GO:0005739">
    <property type="term" value="C:mitochondrion"/>
    <property type="evidence" value="ECO:0007669"/>
    <property type="project" value="TreeGrafter"/>
</dbReference>
<evidence type="ECO:0000259" key="9">
    <source>
        <dbReference type="Pfam" id="PF21985"/>
    </source>
</evidence>
<dbReference type="GO" id="GO:0160107">
    <property type="term" value="F:tRNA (adenine(58)-N1)-methyltransferase activity"/>
    <property type="evidence" value="ECO:0007669"/>
    <property type="project" value="UniProtKB-EC"/>
</dbReference>
<comment type="catalytic activity">
    <reaction evidence="6">
        <text>an adenosine in mRNA + S-adenosyl-L-methionine = an N(1)-methyladenosine in mRNA + S-adenosyl-L-homocysteine + H(+)</text>
        <dbReference type="Rhea" id="RHEA:55392"/>
        <dbReference type="Rhea" id="RHEA-COMP:12414"/>
        <dbReference type="Rhea" id="RHEA-COMP:12415"/>
        <dbReference type="ChEBI" id="CHEBI:15378"/>
        <dbReference type="ChEBI" id="CHEBI:57856"/>
        <dbReference type="ChEBI" id="CHEBI:59789"/>
        <dbReference type="ChEBI" id="CHEBI:74411"/>
        <dbReference type="ChEBI" id="CHEBI:74491"/>
    </reaction>
</comment>
<keyword evidence="2" id="KW-0489">Methyltransferase</keyword>
<dbReference type="PROSITE" id="PS51620">
    <property type="entry name" value="SAM_TRM61"/>
    <property type="match status" value="1"/>
</dbReference>
<dbReference type="AlphaFoldDB" id="A0AAV1NTE4"/>
<dbReference type="PANTHER" id="PTHR12133">
    <property type="entry name" value="TRNA (ADENINE(58)-N(1))-METHYLTRANSFERASE"/>
    <property type="match status" value="1"/>
</dbReference>